<feature type="transmembrane region" description="Helical" evidence="6">
    <location>
        <begin position="105"/>
        <end position="126"/>
    </location>
</feature>
<feature type="transmembrane region" description="Helical" evidence="6">
    <location>
        <begin position="138"/>
        <end position="156"/>
    </location>
</feature>
<evidence type="ECO:0000256" key="6">
    <source>
        <dbReference type="RuleBase" id="RU363077"/>
    </source>
</evidence>
<reference evidence="8" key="1">
    <citation type="journal article" date="2025" name="Foods">
        <title>Unveiling the Microbial Signatures of Arabica Coffee Cherries: Insights into Ripeness Specific Diversity, Functional Traits, and Implications for Quality and Safety.</title>
        <authorList>
            <consortium name="RefSeq"/>
            <person name="Tenea G.N."/>
            <person name="Cifuentes V."/>
            <person name="Reyes P."/>
            <person name="Cevallos-Vallejos M."/>
        </authorList>
    </citation>
    <scope>NUCLEOTIDE SEQUENCE [LARGE SCALE GENOMIC DNA]</scope>
</reference>
<evidence type="ECO:0000256" key="3">
    <source>
        <dbReference type="ARBA" id="ARBA00022692"/>
    </source>
</evidence>
<dbReference type="RefSeq" id="XP_027100968.1">
    <property type="nucleotide sequence ID" value="XM_027245167.1"/>
</dbReference>
<dbReference type="InterPro" id="IPR030184">
    <property type="entry name" value="WAT1-related"/>
</dbReference>
<accession>A0A6P6VDE0</accession>
<feature type="transmembrane region" description="Helical" evidence="6">
    <location>
        <begin position="12"/>
        <end position="35"/>
    </location>
</feature>
<dbReference type="Proteomes" id="UP001652660">
    <property type="component" value="Chromosome 3e"/>
</dbReference>
<dbReference type="InterPro" id="IPR037185">
    <property type="entry name" value="EmrE-like"/>
</dbReference>
<dbReference type="Pfam" id="PF00892">
    <property type="entry name" value="EamA"/>
    <property type="match status" value="1"/>
</dbReference>
<dbReference type="InterPro" id="IPR000620">
    <property type="entry name" value="EamA_dom"/>
</dbReference>
<feature type="transmembrane region" description="Helical" evidence="6">
    <location>
        <begin position="252"/>
        <end position="271"/>
    </location>
</feature>
<dbReference type="GO" id="GO:0016020">
    <property type="term" value="C:membrane"/>
    <property type="evidence" value="ECO:0007669"/>
    <property type="project" value="UniProtKB-SubCell"/>
</dbReference>
<evidence type="ECO:0000313" key="9">
    <source>
        <dbReference type="RefSeq" id="XP_027100968.1"/>
    </source>
</evidence>
<dbReference type="RefSeq" id="XP_071940062.1">
    <property type="nucleotide sequence ID" value="XM_072083961.1"/>
</dbReference>
<evidence type="ECO:0000256" key="1">
    <source>
        <dbReference type="ARBA" id="ARBA00004141"/>
    </source>
</evidence>
<evidence type="ECO:0000259" key="7">
    <source>
        <dbReference type="Pfam" id="PF00892"/>
    </source>
</evidence>
<feature type="transmembrane region" description="Helical" evidence="6">
    <location>
        <begin position="75"/>
        <end position="99"/>
    </location>
</feature>
<keyword evidence="5 6" id="KW-0472">Membrane</keyword>
<dbReference type="PANTHER" id="PTHR31218">
    <property type="entry name" value="WAT1-RELATED PROTEIN"/>
    <property type="match status" value="1"/>
</dbReference>
<dbReference type="RefSeq" id="XP_071940059.1">
    <property type="nucleotide sequence ID" value="XM_072083958.1"/>
</dbReference>
<proteinExistence type="inferred from homology"/>
<dbReference type="AlphaFoldDB" id="A0A6P6VDE0"/>
<protein>
    <recommendedName>
        <fullName evidence="6">WAT1-related protein</fullName>
    </recommendedName>
</protein>
<keyword evidence="4 6" id="KW-1133">Transmembrane helix</keyword>
<evidence type="ECO:0000313" key="8">
    <source>
        <dbReference type="Proteomes" id="UP001652660"/>
    </source>
</evidence>
<evidence type="ECO:0000313" key="11">
    <source>
        <dbReference type="RefSeq" id="XP_071940060.1"/>
    </source>
</evidence>
<evidence type="ECO:0000256" key="4">
    <source>
        <dbReference type="ARBA" id="ARBA00022989"/>
    </source>
</evidence>
<gene>
    <name evidence="9" type="primary">LOC113720226</name>
    <name evidence="10" type="synonym">LOC113720331</name>
    <name evidence="11" type="synonym">LOC140038573</name>
    <name evidence="12" type="synonym">LOC140038575</name>
</gene>
<dbReference type="GeneID" id="113720226"/>
<evidence type="ECO:0000313" key="12">
    <source>
        <dbReference type="RefSeq" id="XP_071940062.1"/>
    </source>
</evidence>
<reference evidence="9" key="2">
    <citation type="submission" date="2025-04" db="UniProtKB">
        <authorList>
            <consortium name="RefSeq"/>
        </authorList>
    </citation>
    <scope>IDENTIFICATION</scope>
    <source>
        <tissue evidence="9 10">Leaves</tissue>
    </source>
</reference>
<keyword evidence="8" id="KW-1185">Reference proteome</keyword>
<comment type="similarity">
    <text evidence="2 6">Belongs to the drug/metabolite transporter (DMT) superfamily. Plant drug/metabolite exporter (P-DME) (TC 2.A.7.4) family.</text>
</comment>
<keyword evidence="3 6" id="KW-0812">Transmembrane</keyword>
<name>A0A6P6VDE0_COFAR</name>
<organism evidence="8 9">
    <name type="scientific">Coffea arabica</name>
    <name type="common">Arabian coffee</name>
    <dbReference type="NCBI Taxonomy" id="13443"/>
    <lineage>
        <taxon>Eukaryota</taxon>
        <taxon>Viridiplantae</taxon>
        <taxon>Streptophyta</taxon>
        <taxon>Embryophyta</taxon>
        <taxon>Tracheophyta</taxon>
        <taxon>Spermatophyta</taxon>
        <taxon>Magnoliopsida</taxon>
        <taxon>eudicotyledons</taxon>
        <taxon>Gunneridae</taxon>
        <taxon>Pentapetalae</taxon>
        <taxon>asterids</taxon>
        <taxon>lamiids</taxon>
        <taxon>Gentianales</taxon>
        <taxon>Rubiaceae</taxon>
        <taxon>Ixoroideae</taxon>
        <taxon>Gardenieae complex</taxon>
        <taxon>Bertiereae - Coffeeae clade</taxon>
        <taxon>Coffeeae</taxon>
        <taxon>Coffea</taxon>
    </lineage>
</organism>
<dbReference type="OrthoDB" id="670984at2759"/>
<feature type="transmembrane region" description="Helical" evidence="6">
    <location>
        <begin position="197"/>
        <end position="219"/>
    </location>
</feature>
<comment type="subcellular location">
    <subcellularLocation>
        <location evidence="1 6">Membrane</location>
        <topology evidence="1 6">Multi-pass membrane protein</topology>
    </subcellularLocation>
</comment>
<sequence>MVAVKKWIKDGRFALAMLIVQLISGVLQILARVIFSQGAFVYAYLFYRHVVGAICTAPPALYRERDGGKKLSWRIFFWLFVDGLTGMTIALGLFCYGLADTTATYATNFLTLIPVVTFLLSVILRVEKLQLHTIVGKMKTLSAILCLVGALVIALYKGKAFHIIHSSREQHIVMEKVKPHNWTRGTIFLIGSCLSNALWFISQGVLATALSFCVISWAVAERGPTYPAMFTPLRLLSVTIGEVVFLNEALSVGGLLGMCFMIVGIYSFLLAKNKEMKIKTTNAGSESQSVEPTLESI</sequence>
<dbReference type="RefSeq" id="XP_071940060.1">
    <property type="nucleotide sequence ID" value="XM_072083959.1"/>
</dbReference>
<feature type="domain" description="EamA" evidence="7">
    <location>
        <begin position="15"/>
        <end position="152"/>
    </location>
</feature>
<evidence type="ECO:0000313" key="10">
    <source>
        <dbReference type="RefSeq" id="XP_071940059.1"/>
    </source>
</evidence>
<dbReference type="SUPFAM" id="SSF103481">
    <property type="entry name" value="Multidrug resistance efflux transporter EmrE"/>
    <property type="match status" value="2"/>
</dbReference>
<dbReference type="GO" id="GO:0022857">
    <property type="term" value="F:transmembrane transporter activity"/>
    <property type="evidence" value="ECO:0007669"/>
    <property type="project" value="InterPro"/>
</dbReference>
<evidence type="ECO:0000256" key="5">
    <source>
        <dbReference type="ARBA" id="ARBA00023136"/>
    </source>
</evidence>
<evidence type="ECO:0000256" key="2">
    <source>
        <dbReference type="ARBA" id="ARBA00007635"/>
    </source>
</evidence>